<dbReference type="AlphaFoldDB" id="A0A1D2VNM2"/>
<organism evidence="1 2">
    <name type="scientific">Ascoidea rubescens DSM 1968</name>
    <dbReference type="NCBI Taxonomy" id="1344418"/>
    <lineage>
        <taxon>Eukaryota</taxon>
        <taxon>Fungi</taxon>
        <taxon>Dikarya</taxon>
        <taxon>Ascomycota</taxon>
        <taxon>Saccharomycotina</taxon>
        <taxon>Saccharomycetes</taxon>
        <taxon>Ascoideaceae</taxon>
        <taxon>Ascoidea</taxon>
    </lineage>
</organism>
<dbReference type="InParanoid" id="A0A1D2VNM2"/>
<dbReference type="GeneID" id="30967873"/>
<evidence type="ECO:0008006" key="3">
    <source>
        <dbReference type="Google" id="ProtNLM"/>
    </source>
</evidence>
<evidence type="ECO:0000313" key="2">
    <source>
        <dbReference type="Proteomes" id="UP000095038"/>
    </source>
</evidence>
<dbReference type="RefSeq" id="XP_020049528.1">
    <property type="nucleotide sequence ID" value="XM_020194237.1"/>
</dbReference>
<gene>
    <name evidence="1" type="ORF">ASCRUDRAFT_78384</name>
</gene>
<reference evidence="2" key="1">
    <citation type="submission" date="2016-05" db="EMBL/GenBank/DDBJ databases">
        <title>Comparative genomics of biotechnologically important yeasts.</title>
        <authorList>
            <consortium name="DOE Joint Genome Institute"/>
            <person name="Riley R."/>
            <person name="Haridas S."/>
            <person name="Wolfe K.H."/>
            <person name="Lopes M.R."/>
            <person name="Hittinger C.T."/>
            <person name="Goker M."/>
            <person name="Salamov A."/>
            <person name="Wisecaver J."/>
            <person name="Long T.M."/>
            <person name="Aerts A.L."/>
            <person name="Barry K."/>
            <person name="Choi C."/>
            <person name="Clum A."/>
            <person name="Coughlan A.Y."/>
            <person name="Deshpande S."/>
            <person name="Douglass A.P."/>
            <person name="Hanson S.J."/>
            <person name="Klenk H.-P."/>
            <person name="Labutti K."/>
            <person name="Lapidus A."/>
            <person name="Lindquist E."/>
            <person name="Lipzen A."/>
            <person name="Meier-Kolthoff J.P."/>
            <person name="Ohm R.A."/>
            <person name="Otillar R.P."/>
            <person name="Pangilinan J."/>
            <person name="Peng Y."/>
            <person name="Rokas A."/>
            <person name="Rosa C.A."/>
            <person name="Scheuner C."/>
            <person name="Sibirny A.A."/>
            <person name="Slot J.C."/>
            <person name="Stielow J.B."/>
            <person name="Sun H."/>
            <person name="Kurtzman C.P."/>
            <person name="Blackwell M."/>
            <person name="Grigoriev I.V."/>
            <person name="Jeffries T.W."/>
        </authorList>
    </citation>
    <scope>NUCLEOTIDE SEQUENCE [LARGE SCALE GENOMIC DNA]</scope>
    <source>
        <strain evidence="2">DSM 1968</strain>
    </source>
</reference>
<name>A0A1D2VNM2_9ASCO</name>
<evidence type="ECO:0000313" key="1">
    <source>
        <dbReference type="EMBL" id="ODV63221.1"/>
    </source>
</evidence>
<dbReference type="EMBL" id="KV454475">
    <property type="protein sequence ID" value="ODV63221.1"/>
    <property type="molecule type" value="Genomic_DNA"/>
</dbReference>
<dbReference type="Proteomes" id="UP000095038">
    <property type="component" value="Unassembled WGS sequence"/>
</dbReference>
<protein>
    <recommendedName>
        <fullName evidence="3">HAT C-terminal dimerisation domain-containing protein</fullName>
    </recommendedName>
</protein>
<keyword evidence="2" id="KW-1185">Reference proteome</keyword>
<proteinExistence type="predicted"/>
<sequence>MAFSIPATVSGVERLFSSAAILIGKHTNRRMVSTVYNRLFVKEFFRYHSVSSID</sequence>
<accession>A0A1D2VNM2</accession>